<dbReference type="EC" id="3.1.3.5" evidence="5"/>
<comment type="caution">
    <text evidence="5">The sequence shown here is derived from an EMBL/GenBank/DDBJ whole genome shotgun (WGS) entry which is preliminary data.</text>
</comment>
<dbReference type="Gene3D" id="3.40.50.1000">
    <property type="entry name" value="HAD superfamily/HAD-like"/>
    <property type="match status" value="1"/>
</dbReference>
<dbReference type="PANTHER" id="PTHR46470:SF2">
    <property type="entry name" value="GLYCERALDEHYDE 3-PHOSPHATE PHOSPHATASE"/>
    <property type="match status" value="1"/>
</dbReference>
<dbReference type="InterPro" id="IPR051400">
    <property type="entry name" value="HAD-like_hydrolase"/>
</dbReference>
<dbReference type="PRINTS" id="PR00413">
    <property type="entry name" value="HADHALOGNASE"/>
</dbReference>
<dbReference type="AlphaFoldDB" id="A0A1J5P7J7"/>
<dbReference type="EMBL" id="MLJW01006078">
    <property type="protein sequence ID" value="OIQ67206.1"/>
    <property type="molecule type" value="Genomic_DNA"/>
</dbReference>
<dbReference type="PANTHER" id="PTHR46470">
    <property type="entry name" value="N-ACYLNEURAMINATE-9-PHOSPHATASE"/>
    <property type="match status" value="1"/>
</dbReference>
<evidence type="ECO:0000256" key="4">
    <source>
        <dbReference type="ARBA" id="ARBA00022842"/>
    </source>
</evidence>
<organism evidence="5">
    <name type="scientific">mine drainage metagenome</name>
    <dbReference type="NCBI Taxonomy" id="410659"/>
    <lineage>
        <taxon>unclassified sequences</taxon>
        <taxon>metagenomes</taxon>
        <taxon>ecological metagenomes</taxon>
    </lineage>
</organism>
<comment type="cofactor">
    <cofactor evidence="1">
        <name>Mg(2+)</name>
        <dbReference type="ChEBI" id="CHEBI:18420"/>
    </cofactor>
</comment>
<dbReference type="GO" id="GO:0046872">
    <property type="term" value="F:metal ion binding"/>
    <property type="evidence" value="ECO:0007669"/>
    <property type="project" value="UniProtKB-KW"/>
</dbReference>
<evidence type="ECO:0000256" key="1">
    <source>
        <dbReference type="ARBA" id="ARBA00001946"/>
    </source>
</evidence>
<protein>
    <submittedName>
        <fullName evidence="5">Pyrimidine 5'-nucleotidase YjjG</fullName>
        <ecNumber evidence="5">3.1.3.5</ecNumber>
    </submittedName>
</protein>
<reference evidence="5" key="1">
    <citation type="submission" date="2016-10" db="EMBL/GenBank/DDBJ databases">
        <title>Sequence of Gallionella enrichment culture.</title>
        <authorList>
            <person name="Poehlein A."/>
            <person name="Muehling M."/>
            <person name="Daniel R."/>
        </authorList>
    </citation>
    <scope>NUCLEOTIDE SEQUENCE</scope>
</reference>
<keyword evidence="2" id="KW-0479">Metal-binding</keyword>
<keyword evidence="4" id="KW-0460">Magnesium</keyword>
<dbReference type="InterPro" id="IPR006439">
    <property type="entry name" value="HAD-SF_hydro_IA"/>
</dbReference>
<dbReference type="NCBIfam" id="TIGR01549">
    <property type="entry name" value="HAD-SF-IA-v1"/>
    <property type="match status" value="1"/>
</dbReference>
<evidence type="ECO:0000256" key="2">
    <source>
        <dbReference type="ARBA" id="ARBA00022723"/>
    </source>
</evidence>
<gene>
    <name evidence="5" type="primary">yjjG_3</name>
    <name evidence="5" type="ORF">GALL_512180</name>
</gene>
<dbReference type="Gene3D" id="1.20.120.710">
    <property type="entry name" value="Haloacid dehalogenase hydrolase-like domain"/>
    <property type="match status" value="1"/>
</dbReference>
<dbReference type="InterPro" id="IPR023214">
    <property type="entry name" value="HAD_sf"/>
</dbReference>
<dbReference type="NCBIfam" id="TIGR01509">
    <property type="entry name" value="HAD-SF-IA-v3"/>
    <property type="match status" value="1"/>
</dbReference>
<dbReference type="SFLD" id="SFLDG01129">
    <property type="entry name" value="C1.5:_HAD__Beta-PGM__Phosphata"/>
    <property type="match status" value="1"/>
</dbReference>
<keyword evidence="3 5" id="KW-0378">Hydrolase</keyword>
<accession>A0A1J5P7J7</accession>
<dbReference type="InterPro" id="IPR036412">
    <property type="entry name" value="HAD-like_sf"/>
</dbReference>
<evidence type="ECO:0000256" key="3">
    <source>
        <dbReference type="ARBA" id="ARBA00022801"/>
    </source>
</evidence>
<proteinExistence type="predicted"/>
<dbReference type="GO" id="GO:0044281">
    <property type="term" value="P:small molecule metabolic process"/>
    <property type="evidence" value="ECO:0007669"/>
    <property type="project" value="UniProtKB-ARBA"/>
</dbReference>
<dbReference type="SFLD" id="SFLDS00003">
    <property type="entry name" value="Haloacid_Dehalogenase"/>
    <property type="match status" value="1"/>
</dbReference>
<dbReference type="Pfam" id="PF00702">
    <property type="entry name" value="Hydrolase"/>
    <property type="match status" value="1"/>
</dbReference>
<evidence type="ECO:0000313" key="5">
    <source>
        <dbReference type="EMBL" id="OIQ67206.1"/>
    </source>
</evidence>
<dbReference type="SUPFAM" id="SSF56784">
    <property type="entry name" value="HAD-like"/>
    <property type="match status" value="1"/>
</dbReference>
<dbReference type="GO" id="GO:0008253">
    <property type="term" value="F:5'-nucleotidase activity"/>
    <property type="evidence" value="ECO:0007669"/>
    <property type="project" value="UniProtKB-EC"/>
</dbReference>
<sequence length="257" mass="27801">MTKPSLHSTFIEADAWIFDFDDTLTDYERADRLAVESVRKIFCPHLDQASFLRAAADSRTAFYRSVAVEGPRGGLDAVRIETLFASVNLALPAKAVMNYQDALRVETVAAPGARALLERLATGYRLGVVTNAYDIEPQRARIAATGLADLLDIVVIAAEVGYFKPDRQIMWLAAEKLDVRPGRCVFVGDSVPFDIAAGRAAGMTTVLVGKESHPDAHLHVRDLLELDQLVAEATNAANDQPSASLLAGSGHGELGRR</sequence>
<name>A0A1J5P7J7_9ZZZZ</name>